<gene>
    <name evidence="1" type="ORF">SAMN05421753_11523</name>
</gene>
<dbReference type="Proteomes" id="UP000199518">
    <property type="component" value="Unassembled WGS sequence"/>
</dbReference>
<organism evidence="1 2">
    <name type="scientific">Planctomicrobium piriforme</name>
    <dbReference type="NCBI Taxonomy" id="1576369"/>
    <lineage>
        <taxon>Bacteria</taxon>
        <taxon>Pseudomonadati</taxon>
        <taxon>Planctomycetota</taxon>
        <taxon>Planctomycetia</taxon>
        <taxon>Planctomycetales</taxon>
        <taxon>Planctomycetaceae</taxon>
        <taxon>Planctomicrobium</taxon>
    </lineage>
</organism>
<evidence type="ECO:0000313" key="1">
    <source>
        <dbReference type="EMBL" id="SFJ05432.1"/>
    </source>
</evidence>
<protein>
    <submittedName>
        <fullName evidence="1">Uncharacterized protein</fullName>
    </submittedName>
</protein>
<accession>A0A1I3N880</accession>
<evidence type="ECO:0000313" key="2">
    <source>
        <dbReference type="Proteomes" id="UP000199518"/>
    </source>
</evidence>
<keyword evidence="2" id="KW-1185">Reference proteome</keyword>
<dbReference type="OrthoDB" id="282388at2"/>
<sequence length="85" mass="9082">MRDFEFTVILSGLPEMTVEASNQLYEAGCDDGSPGSSCGVSHIDFHRSANSLEEAIRSAIGDVLKAGFAVDRVELRELASLSPAH</sequence>
<dbReference type="STRING" id="1576369.SAMN05421753_11523"/>
<dbReference type="AlphaFoldDB" id="A0A1I3N880"/>
<reference evidence="2" key="1">
    <citation type="submission" date="2016-10" db="EMBL/GenBank/DDBJ databases">
        <authorList>
            <person name="Varghese N."/>
            <person name="Submissions S."/>
        </authorList>
    </citation>
    <scope>NUCLEOTIDE SEQUENCE [LARGE SCALE GENOMIC DNA]</scope>
    <source>
        <strain evidence="2">DSM 26348</strain>
    </source>
</reference>
<name>A0A1I3N880_9PLAN</name>
<dbReference type="EMBL" id="FOQD01000015">
    <property type="protein sequence ID" value="SFJ05432.1"/>
    <property type="molecule type" value="Genomic_DNA"/>
</dbReference>
<proteinExistence type="predicted"/>